<accession>A0A7C4NMT0</accession>
<dbReference type="AlphaFoldDB" id="A0A7C4NMT0"/>
<organism evidence="1">
    <name type="scientific">Staphylothermus marinus</name>
    <dbReference type="NCBI Taxonomy" id="2280"/>
    <lineage>
        <taxon>Archaea</taxon>
        <taxon>Thermoproteota</taxon>
        <taxon>Thermoprotei</taxon>
        <taxon>Desulfurococcales</taxon>
        <taxon>Desulfurococcaceae</taxon>
        <taxon>Staphylothermus</taxon>
    </lineage>
</organism>
<dbReference type="EMBL" id="DTBP01000012">
    <property type="protein sequence ID" value="HGQ73731.1"/>
    <property type="molecule type" value="Genomic_DNA"/>
</dbReference>
<evidence type="ECO:0000313" key="1">
    <source>
        <dbReference type="EMBL" id="HGQ73731.1"/>
    </source>
</evidence>
<name>A0A7C4NMT0_STAMA</name>
<proteinExistence type="predicted"/>
<gene>
    <name evidence="1" type="ORF">ENU20_01460</name>
</gene>
<sequence length="77" mass="8706">MKTIDMMKTIMERAMSSQIGDLPKHIGIKNTTIQNAVMDSPIVVVTNKIKDATRMSMKPLITSRKPIFNCFIKKPLN</sequence>
<reference evidence="1" key="1">
    <citation type="journal article" date="2020" name="mSystems">
        <title>Genome- and Community-Level Interaction Insights into Carbon Utilization and Element Cycling Functions of Hydrothermarchaeota in Hydrothermal Sediment.</title>
        <authorList>
            <person name="Zhou Z."/>
            <person name="Liu Y."/>
            <person name="Xu W."/>
            <person name="Pan J."/>
            <person name="Luo Z.H."/>
            <person name="Li M."/>
        </authorList>
    </citation>
    <scope>NUCLEOTIDE SEQUENCE [LARGE SCALE GENOMIC DNA]</scope>
    <source>
        <strain evidence="1">SpSt-648</strain>
    </source>
</reference>
<protein>
    <submittedName>
        <fullName evidence="1">Uncharacterized protein</fullName>
    </submittedName>
</protein>
<comment type="caution">
    <text evidence="1">The sequence shown here is derived from an EMBL/GenBank/DDBJ whole genome shotgun (WGS) entry which is preliminary data.</text>
</comment>